<keyword evidence="3" id="KW-1185">Reference proteome</keyword>
<feature type="chain" id="PRO_5045217995" description="Lipoprotein" evidence="1">
    <location>
        <begin position="21"/>
        <end position="656"/>
    </location>
</feature>
<feature type="signal peptide" evidence="1">
    <location>
        <begin position="1"/>
        <end position="20"/>
    </location>
</feature>
<proteinExistence type="predicted"/>
<dbReference type="PROSITE" id="PS51257">
    <property type="entry name" value="PROKAR_LIPOPROTEIN"/>
    <property type="match status" value="1"/>
</dbReference>
<gene>
    <name evidence="2" type="ORF">AB5I84_07550</name>
</gene>
<keyword evidence="1" id="KW-0732">Signal</keyword>
<evidence type="ECO:0008006" key="4">
    <source>
        <dbReference type="Google" id="ProtNLM"/>
    </source>
</evidence>
<sequence length="656" mass="70774">MYLKLASSAAVLTLAAGLAACSGGEDFSDVELPGCPAGAICEEQLVGDVLVRFVGPTLYNVGYRCGTSLGYIRSEDENIDDSEGRPRTLPAGAAVCPTNATQIEFYLGHGTFAGNTIPLGVAALPQLSKAVWTDGNNDAWTLVQLTVADIVNSPAREPLSNAKVRNRGALLLALDSAPADSNSITLHEDLHDLVNDEYKTLVQGKTLDQEDYQEFQDAWQPLLDAANSANLNSDDQFPTATEVEDRLSYGTEMTRAGSFDMAFQFITNIINPIDGEQRMVMLEGNTLVLPSGQISGLLRHARQEKDAQGDSSLLYGYLAINGGSRLDDALVLQDARLLGIDRMNDTDTSDLTLAGRFTGDYMFAGLQHNRRRDYELTFPRSVHKFKTEEFGHASGQFLGAPTADLQGANKDGSLPIMAVRSSQFGDSGLVPAEVMPLPAHYRVSLRRGCYDDQPEQGLGCAPIESQNNQNYPQVGEGDAKQPLFEQDRPGPITEAAGAPTEMCLLMDLDSNGRHVLLYASADGSCPQTAADGTPVGYVARVEESDTGAKSAFVSFLMAGDATVSETMPYYGAEVMGRFDYSDSCAPLYRLSEQSVKDQVAAAWSNTYARDLFVKENTVDLQDPEEDAEKLKCNEAGECLATVQGSVEWQQYGATCP</sequence>
<protein>
    <recommendedName>
        <fullName evidence="4">Lipoprotein</fullName>
    </recommendedName>
</protein>
<reference evidence="2 3" key="1">
    <citation type="submission" date="2024-07" db="EMBL/GenBank/DDBJ databases">
        <authorList>
            <person name="Ren Q."/>
        </authorList>
    </citation>
    <scope>NUCLEOTIDE SEQUENCE [LARGE SCALE GENOMIC DNA]</scope>
    <source>
        <strain evidence="2 3">REN37</strain>
    </source>
</reference>
<organism evidence="2 3">
    <name type="scientific">Isoalcanivorax beigongshangi</name>
    <dbReference type="NCBI Taxonomy" id="3238810"/>
    <lineage>
        <taxon>Bacteria</taxon>
        <taxon>Pseudomonadati</taxon>
        <taxon>Pseudomonadota</taxon>
        <taxon>Gammaproteobacteria</taxon>
        <taxon>Oceanospirillales</taxon>
        <taxon>Alcanivoracaceae</taxon>
        <taxon>Isoalcanivorax</taxon>
    </lineage>
</organism>
<dbReference type="EMBL" id="JBGCUO010000001">
    <property type="protein sequence ID" value="MEY1662002.1"/>
    <property type="molecule type" value="Genomic_DNA"/>
</dbReference>
<accession>A0ABV4AHH8</accession>
<evidence type="ECO:0000256" key="1">
    <source>
        <dbReference type="SAM" id="SignalP"/>
    </source>
</evidence>
<dbReference type="RefSeq" id="WP_369455247.1">
    <property type="nucleotide sequence ID" value="NZ_JBGCUO010000001.1"/>
</dbReference>
<name>A0ABV4AHH8_9GAMM</name>
<dbReference type="Proteomes" id="UP001562065">
    <property type="component" value="Unassembled WGS sequence"/>
</dbReference>
<evidence type="ECO:0000313" key="2">
    <source>
        <dbReference type="EMBL" id="MEY1662002.1"/>
    </source>
</evidence>
<comment type="caution">
    <text evidence="2">The sequence shown here is derived from an EMBL/GenBank/DDBJ whole genome shotgun (WGS) entry which is preliminary data.</text>
</comment>
<evidence type="ECO:0000313" key="3">
    <source>
        <dbReference type="Proteomes" id="UP001562065"/>
    </source>
</evidence>